<evidence type="ECO:0000313" key="1">
    <source>
        <dbReference type="EMBL" id="KAF2534577.1"/>
    </source>
</evidence>
<proteinExistence type="predicted"/>
<dbReference type="EMBL" id="QGKY02002305">
    <property type="protein sequence ID" value="KAF2534577.1"/>
    <property type="molecule type" value="Genomic_DNA"/>
</dbReference>
<sequence length="102" mass="10859">MGMILGPSKLGVMEGGVRVPKIASYDGSGLSPQTPAVVHILECFSSFIDQRLDFGSGKSFWLQDGNVGSESICLNSHFAPSESIDKAHPSVCWCEDKKISAA</sequence>
<gene>
    <name evidence="1" type="ORF">F2Q70_00033284</name>
</gene>
<comment type="caution">
    <text evidence="1">The sequence shown here is derived from an EMBL/GenBank/DDBJ whole genome shotgun (WGS) entry which is preliminary data.</text>
</comment>
<organism evidence="1">
    <name type="scientific">Brassica cretica</name>
    <name type="common">Mustard</name>
    <dbReference type="NCBI Taxonomy" id="69181"/>
    <lineage>
        <taxon>Eukaryota</taxon>
        <taxon>Viridiplantae</taxon>
        <taxon>Streptophyta</taxon>
        <taxon>Embryophyta</taxon>
        <taxon>Tracheophyta</taxon>
        <taxon>Spermatophyta</taxon>
        <taxon>Magnoliopsida</taxon>
        <taxon>eudicotyledons</taxon>
        <taxon>Gunneridae</taxon>
        <taxon>Pentapetalae</taxon>
        <taxon>rosids</taxon>
        <taxon>malvids</taxon>
        <taxon>Brassicales</taxon>
        <taxon>Brassicaceae</taxon>
        <taxon>Brassiceae</taxon>
        <taxon>Brassica</taxon>
    </lineage>
</organism>
<accession>A0A8S9FQ39</accession>
<reference evidence="1" key="1">
    <citation type="submission" date="2019-12" db="EMBL/GenBank/DDBJ databases">
        <title>Genome sequencing and annotation of Brassica cretica.</title>
        <authorList>
            <person name="Studholme D.J."/>
            <person name="Sarris P.F."/>
        </authorList>
    </citation>
    <scope>NUCLEOTIDE SEQUENCE</scope>
    <source>
        <strain evidence="1">PFS-102/07</strain>
        <tissue evidence="1">Leaf</tissue>
    </source>
</reference>
<protein>
    <submittedName>
        <fullName evidence="1">Uncharacterized protein</fullName>
    </submittedName>
</protein>
<dbReference type="AlphaFoldDB" id="A0A8S9FQ39"/>
<name>A0A8S9FQ39_BRACR</name>